<keyword evidence="4" id="KW-1185">Reference proteome</keyword>
<dbReference type="PANTHER" id="PTHR33619:SF3">
    <property type="entry name" value="POLYSACCHARIDE EXPORT PROTEIN GFCE-RELATED"/>
    <property type="match status" value="1"/>
</dbReference>
<dbReference type="InterPro" id="IPR049712">
    <property type="entry name" value="Poly_export"/>
</dbReference>
<dbReference type="PANTHER" id="PTHR33619">
    <property type="entry name" value="POLYSACCHARIDE EXPORT PROTEIN GFCE-RELATED"/>
    <property type="match status" value="1"/>
</dbReference>
<dbReference type="Proteomes" id="UP001142175">
    <property type="component" value="Unassembled WGS sequence"/>
</dbReference>
<organism evidence="3 4">
    <name type="scientific">Aquiflexum gelatinilyticum</name>
    <dbReference type="NCBI Taxonomy" id="2961943"/>
    <lineage>
        <taxon>Bacteria</taxon>
        <taxon>Pseudomonadati</taxon>
        <taxon>Bacteroidota</taxon>
        <taxon>Cytophagia</taxon>
        <taxon>Cytophagales</taxon>
        <taxon>Cyclobacteriaceae</taxon>
        <taxon>Aquiflexum</taxon>
    </lineage>
</organism>
<dbReference type="EMBL" id="JANSUY010000015">
    <property type="protein sequence ID" value="MCR9016494.1"/>
    <property type="molecule type" value="Genomic_DNA"/>
</dbReference>
<evidence type="ECO:0000313" key="3">
    <source>
        <dbReference type="EMBL" id="MCR9016494.1"/>
    </source>
</evidence>
<sequence>MQNLPKEESLVKLGEMVPSKFEEYLLQYNDVVEINIKTSDPLLNQMLDINVLAANNNRMMMQGGLMSGGDIFYLSGYTLDDNGFVDMPVLGRLKLVGMNIETAKITVENELKKYVRDDDYFVRVRLGGIRFSALGEFARPGKYTVLQNRVTIFEAIATAGDLTIVAKRDNIMLVRQYPEGSKAHRLNLNNKEIMNSEFYFVRPNDMIYAEPMKVRELGTGTTLLQTIQVLASLATLALLVYTTTNSN</sequence>
<name>A0A9X2P521_9BACT</name>
<evidence type="ECO:0000259" key="2">
    <source>
        <dbReference type="Pfam" id="PF02563"/>
    </source>
</evidence>
<dbReference type="GO" id="GO:0015159">
    <property type="term" value="F:polysaccharide transmembrane transporter activity"/>
    <property type="evidence" value="ECO:0007669"/>
    <property type="project" value="InterPro"/>
</dbReference>
<reference evidence="3" key="1">
    <citation type="submission" date="2022-08" db="EMBL/GenBank/DDBJ databases">
        <authorList>
            <person name="Zhang D."/>
        </authorList>
    </citation>
    <scope>NUCLEOTIDE SEQUENCE</scope>
    <source>
        <strain evidence="3">XJ19-11</strain>
    </source>
</reference>
<proteinExistence type="predicted"/>
<evidence type="ECO:0000313" key="4">
    <source>
        <dbReference type="Proteomes" id="UP001142175"/>
    </source>
</evidence>
<feature type="domain" description="Polysaccharide export protein N-terminal" evidence="2">
    <location>
        <begin position="22"/>
        <end position="124"/>
    </location>
</feature>
<gene>
    <name evidence="3" type="ORF">NU887_15735</name>
</gene>
<dbReference type="RefSeq" id="WP_258424339.1">
    <property type="nucleotide sequence ID" value="NZ_JANSUY010000015.1"/>
</dbReference>
<dbReference type="InterPro" id="IPR003715">
    <property type="entry name" value="Poly_export_N"/>
</dbReference>
<comment type="caution">
    <text evidence="3">The sequence shown here is derived from an EMBL/GenBank/DDBJ whole genome shotgun (WGS) entry which is preliminary data.</text>
</comment>
<dbReference type="Gene3D" id="3.30.1950.10">
    <property type="entry name" value="wza like domain"/>
    <property type="match status" value="1"/>
</dbReference>
<protein>
    <submittedName>
        <fullName evidence="3">Polysaccharide biosynthesis/export family protein</fullName>
    </submittedName>
</protein>
<dbReference type="AlphaFoldDB" id="A0A9X2P521"/>
<dbReference type="Pfam" id="PF02563">
    <property type="entry name" value="Poly_export"/>
    <property type="match status" value="1"/>
</dbReference>
<evidence type="ECO:0000256" key="1">
    <source>
        <dbReference type="ARBA" id="ARBA00022729"/>
    </source>
</evidence>
<keyword evidence="1" id="KW-0732">Signal</keyword>
<dbReference type="Gene3D" id="3.10.560.10">
    <property type="entry name" value="Outer membrane lipoprotein wza domain like"/>
    <property type="match status" value="1"/>
</dbReference>
<accession>A0A9X2P521</accession>